<sequence>MASFERYPGQRKSVRTTNGYTWKNRQLTIEQRKELQQLKKMKKKRLKNQKG</sequence>
<accession>A0A139QRQ1</accession>
<comment type="caution">
    <text evidence="1">The sequence shown here is derived from an EMBL/GenBank/DDBJ whole genome shotgun (WGS) entry which is preliminary data.</text>
</comment>
<organism evidence="1 2">
    <name type="scientific">Streptococcus oralis</name>
    <dbReference type="NCBI Taxonomy" id="1303"/>
    <lineage>
        <taxon>Bacteria</taxon>
        <taxon>Bacillati</taxon>
        <taxon>Bacillota</taxon>
        <taxon>Bacilli</taxon>
        <taxon>Lactobacillales</taxon>
        <taxon>Streptococcaceae</taxon>
        <taxon>Streptococcus</taxon>
    </lineage>
</organism>
<protein>
    <submittedName>
        <fullName evidence="1">Uncharacterized protein</fullName>
    </submittedName>
</protein>
<dbReference type="Proteomes" id="UP000070353">
    <property type="component" value="Unassembled WGS sequence"/>
</dbReference>
<evidence type="ECO:0000313" key="1">
    <source>
        <dbReference type="EMBL" id="KXU05023.1"/>
    </source>
</evidence>
<dbReference type="EMBL" id="LQZB01000091">
    <property type="protein sequence ID" value="KXU05023.1"/>
    <property type="molecule type" value="Genomic_DNA"/>
</dbReference>
<dbReference type="AlphaFoldDB" id="A0A139QRQ1"/>
<evidence type="ECO:0000313" key="2">
    <source>
        <dbReference type="Proteomes" id="UP000070353"/>
    </source>
</evidence>
<name>A0A139QRQ1_STROR</name>
<dbReference type="PATRIC" id="fig|1303.84.peg.1030"/>
<proteinExistence type="predicted"/>
<reference evidence="1 2" key="1">
    <citation type="submission" date="2016-01" db="EMBL/GenBank/DDBJ databases">
        <title>Highly variable Streptococcus oralis are common among viridans streptococci isolated from primates.</title>
        <authorList>
            <person name="Denapaite D."/>
            <person name="Rieger M."/>
            <person name="Koendgen S."/>
            <person name="Brueckner R."/>
            <person name="Ochigava I."/>
            <person name="Kappeler P."/>
            <person name="Maetz-Rensing K."/>
            <person name="Leendertz F."/>
            <person name="Hakenbeck R."/>
        </authorList>
    </citation>
    <scope>NUCLEOTIDE SEQUENCE [LARGE SCALE GENOMIC DNA]</scope>
    <source>
        <strain evidence="1 2">DD24</strain>
    </source>
</reference>
<gene>
    <name evidence="1" type="ORF">SORDD24_00950</name>
</gene>
<dbReference type="RefSeq" id="WP_196757272.1">
    <property type="nucleotide sequence ID" value="NZ_KQ970760.1"/>
</dbReference>